<evidence type="ECO:0000256" key="5">
    <source>
        <dbReference type="ARBA" id="ARBA00022840"/>
    </source>
</evidence>
<evidence type="ECO:0000313" key="7">
    <source>
        <dbReference type="EMBL" id="EQM62970.1"/>
    </source>
</evidence>
<dbReference type="InterPro" id="IPR050153">
    <property type="entry name" value="Metal_Ion_Import_ABC"/>
</dbReference>
<evidence type="ECO:0000256" key="2">
    <source>
        <dbReference type="ARBA" id="ARBA00005417"/>
    </source>
</evidence>
<evidence type="ECO:0000256" key="3">
    <source>
        <dbReference type="ARBA" id="ARBA00022448"/>
    </source>
</evidence>
<dbReference type="Gene3D" id="3.40.50.300">
    <property type="entry name" value="P-loop containing nucleotide triphosphate hydrolases"/>
    <property type="match status" value="1"/>
</dbReference>
<dbReference type="PROSITE" id="PS50893">
    <property type="entry name" value="ABC_TRANSPORTER_2"/>
    <property type="match status" value="1"/>
</dbReference>
<keyword evidence="5" id="KW-0067">ATP-binding</keyword>
<keyword evidence="3" id="KW-0813">Transport</keyword>
<dbReference type="PANTHER" id="PTHR42734:SF17">
    <property type="entry name" value="METAL TRANSPORT SYSTEM ATP-BINDING PROTEIN TM_0124-RELATED"/>
    <property type="match status" value="1"/>
</dbReference>
<dbReference type="InterPro" id="IPR017871">
    <property type="entry name" value="ABC_transporter-like_CS"/>
</dbReference>
<accession>A0ABN0N002</accession>
<name>A0ABN0N002_9CHLA</name>
<dbReference type="SMART" id="SM00382">
    <property type="entry name" value="AAA"/>
    <property type="match status" value="1"/>
</dbReference>
<reference evidence="7 8" key="1">
    <citation type="submission" date="2013-07" db="EMBL/GenBank/DDBJ databases">
        <title>Isolation of a new Chlamydia species from the feral Sacred Ibis (Threskiornis aethiopicus): Chlamydia ibidis.</title>
        <authorList>
            <person name="Vorimore F."/>
            <person name="Hsia R.-C."/>
            <person name="Huot-Creasy H."/>
            <person name="Bastian S."/>
            <person name="Deruyter L."/>
            <person name="Passet A."/>
            <person name="Sachse K."/>
            <person name="Bavoil P."/>
            <person name="Myers G."/>
            <person name="Laroucau K."/>
        </authorList>
    </citation>
    <scope>NUCLEOTIDE SEQUENCE [LARGE SCALE GENOMIC DNA]</scope>
    <source>
        <strain evidence="7 8">10-1398/6</strain>
    </source>
</reference>
<dbReference type="CDD" id="cd03235">
    <property type="entry name" value="ABC_Metallic_Cations"/>
    <property type="match status" value="1"/>
</dbReference>
<dbReference type="SUPFAM" id="SSF52540">
    <property type="entry name" value="P-loop containing nucleoside triphosphate hydrolases"/>
    <property type="match status" value="1"/>
</dbReference>
<protein>
    <submittedName>
        <fullName evidence="7">ABC transporter family protein</fullName>
    </submittedName>
</protein>
<organism evidence="7 8">
    <name type="scientific">Chlamydia ibidis 10-1398/6</name>
    <dbReference type="NCBI Taxonomy" id="1046581"/>
    <lineage>
        <taxon>Bacteria</taxon>
        <taxon>Pseudomonadati</taxon>
        <taxon>Chlamydiota</taxon>
        <taxon>Chlamydiia</taxon>
        <taxon>Chlamydiales</taxon>
        <taxon>Chlamydiaceae</taxon>
        <taxon>Chlamydia/Chlamydophila group</taxon>
        <taxon>Chlamydia</taxon>
    </lineage>
</organism>
<dbReference type="Proteomes" id="UP000016064">
    <property type="component" value="Unassembled WGS sequence"/>
</dbReference>
<comment type="subcellular location">
    <subcellularLocation>
        <location evidence="1">Cell inner membrane</location>
        <topology evidence="1">Peripheral membrane protein</topology>
    </subcellularLocation>
</comment>
<dbReference type="EMBL" id="APJW01000001">
    <property type="protein sequence ID" value="EQM62970.1"/>
    <property type="molecule type" value="Genomic_DNA"/>
</dbReference>
<dbReference type="InterPro" id="IPR003593">
    <property type="entry name" value="AAA+_ATPase"/>
</dbReference>
<sequence length="237" mass="26652">MTVQMLIDHLSFRYAKRGGWIVNDISLKIYQGEFIGIIGPNGGGKTTLTQLMLGLLKPTLGTIQTLSQGNLSPGIGWVPQHFSFDFSFPISVQEVALLGRLSTLSWHGKYKEADYLAVEEALKTVDLWHHRHSCFSHLSGGQIQRVLLARALASDPQLLILDEPTANIDPENQQHILKILTALNRNCTIIMITHDLHHAINHFSKVLYMNKTLTTLSDTMDIPERFCCPSDEKRVRL</sequence>
<dbReference type="Pfam" id="PF00005">
    <property type="entry name" value="ABC_tran"/>
    <property type="match status" value="1"/>
</dbReference>
<gene>
    <name evidence="7" type="ORF">H359_0280</name>
</gene>
<comment type="caution">
    <text evidence="7">The sequence shown here is derived from an EMBL/GenBank/DDBJ whole genome shotgun (WGS) entry which is preliminary data.</text>
</comment>
<dbReference type="InterPro" id="IPR003439">
    <property type="entry name" value="ABC_transporter-like_ATP-bd"/>
</dbReference>
<evidence type="ECO:0000259" key="6">
    <source>
        <dbReference type="PROSITE" id="PS50893"/>
    </source>
</evidence>
<dbReference type="PANTHER" id="PTHR42734">
    <property type="entry name" value="METAL TRANSPORT SYSTEM ATP-BINDING PROTEIN TM_0124-RELATED"/>
    <property type="match status" value="1"/>
</dbReference>
<dbReference type="PROSITE" id="PS00211">
    <property type="entry name" value="ABC_TRANSPORTER_1"/>
    <property type="match status" value="1"/>
</dbReference>
<evidence type="ECO:0000256" key="4">
    <source>
        <dbReference type="ARBA" id="ARBA00022741"/>
    </source>
</evidence>
<keyword evidence="8" id="KW-1185">Reference proteome</keyword>
<dbReference type="RefSeq" id="WP_020370921.1">
    <property type="nucleotide sequence ID" value="NZ_APJW01000001.1"/>
</dbReference>
<evidence type="ECO:0000256" key="1">
    <source>
        <dbReference type="ARBA" id="ARBA00004417"/>
    </source>
</evidence>
<evidence type="ECO:0000313" key="8">
    <source>
        <dbReference type="Proteomes" id="UP000016064"/>
    </source>
</evidence>
<dbReference type="InterPro" id="IPR027417">
    <property type="entry name" value="P-loop_NTPase"/>
</dbReference>
<proteinExistence type="inferred from homology"/>
<feature type="domain" description="ABC transporter" evidence="6">
    <location>
        <begin position="5"/>
        <end position="236"/>
    </location>
</feature>
<keyword evidence="4" id="KW-0547">Nucleotide-binding</keyword>
<comment type="similarity">
    <text evidence="2">Belongs to the ABC transporter superfamily.</text>
</comment>